<feature type="domain" description="Integrase catalytic" evidence="1">
    <location>
        <begin position="276"/>
        <end position="446"/>
    </location>
</feature>
<organism evidence="3 4">
    <name type="scientific">Megalodesulfovibrio gigas (strain ATCC 19364 / DSM 1382 / NCIMB 9332 / VKM B-1759)</name>
    <name type="common">Desulfovibrio gigas</name>
    <dbReference type="NCBI Taxonomy" id="1121448"/>
    <lineage>
        <taxon>Bacteria</taxon>
        <taxon>Pseudomonadati</taxon>
        <taxon>Thermodesulfobacteriota</taxon>
        <taxon>Desulfovibrionia</taxon>
        <taxon>Desulfovibrionales</taxon>
        <taxon>Desulfovibrionaceae</taxon>
        <taxon>Megalodesulfovibrio</taxon>
    </lineage>
</organism>
<dbReference type="InterPro" id="IPR036397">
    <property type="entry name" value="RNaseH_sf"/>
</dbReference>
<reference evidence="4" key="2">
    <citation type="submission" date="2013-07" db="EMBL/GenBank/DDBJ databases">
        <authorList>
            <person name="Morais-Silva F.O."/>
            <person name="Rezende A.M."/>
            <person name="Pimentel C."/>
            <person name="Resende D.M."/>
            <person name="Santos C.I."/>
            <person name="Clemente C."/>
            <person name="de Oliveira L.M."/>
            <person name="da Silva S.M."/>
            <person name="Costa D.A."/>
            <person name="Varela-Raposo A."/>
            <person name="Horacio E.C.A."/>
            <person name="Matos M."/>
            <person name="Flores O."/>
            <person name="Ruiz J.C."/>
            <person name="Rodrigues-Pousada C."/>
        </authorList>
    </citation>
    <scope>NUCLEOTIDE SEQUENCE [LARGE SCALE GENOMIC DNA]</scope>
    <source>
        <strain evidence="4">ATCC 19364 / DSM 1382 / NCIMB 9332 / VKM B-1759</strain>
    </source>
</reference>
<accession>T2G9K2</accession>
<proteinExistence type="predicted"/>
<dbReference type="PATRIC" id="fig|1121448.10.peg.917"/>
<dbReference type="Pfam" id="PF09299">
    <property type="entry name" value="Mu-transpos_C"/>
    <property type="match status" value="1"/>
</dbReference>
<feature type="domain" description="HTH Mu-type" evidence="2">
    <location>
        <begin position="1"/>
        <end position="63"/>
    </location>
</feature>
<reference evidence="3 4" key="1">
    <citation type="journal article" date="2013" name="J. Bacteriol.">
        <title>Roles of HynAB and Ech, the only two hydrogenases found in the model sulfate reducer Desulfovibrio gigas.</title>
        <authorList>
            <person name="Morais-Silva F.O."/>
            <person name="Santos C.I."/>
            <person name="Rodrigues R."/>
            <person name="Pereira I.A."/>
            <person name="Rodrigues-Pousada C."/>
        </authorList>
    </citation>
    <scope>NUCLEOTIDE SEQUENCE [LARGE SCALE GENOMIC DNA]</scope>
    <source>
        <strain evidence="4">ATCC 19364 / DSM 1382 / NCIMB 9332 / VKM B-1759</strain>
    </source>
</reference>
<dbReference type="GO" id="GO:0015074">
    <property type="term" value="P:DNA integration"/>
    <property type="evidence" value="ECO:0007669"/>
    <property type="project" value="InterPro"/>
</dbReference>
<evidence type="ECO:0000259" key="2">
    <source>
        <dbReference type="PROSITE" id="PS51702"/>
    </source>
</evidence>
<dbReference type="InterPro" id="IPR015378">
    <property type="entry name" value="Transposase-like_Mu_C"/>
</dbReference>
<dbReference type="KEGG" id="dgg:DGI_0917"/>
<gene>
    <name evidence="3" type="ORF">DGI_0917</name>
</gene>
<protein>
    <submittedName>
        <fullName evidence="3">Putative Transposase-like Mu</fullName>
    </submittedName>
</protein>
<dbReference type="SUPFAM" id="SSF53098">
    <property type="entry name" value="Ribonuclease H-like"/>
    <property type="match status" value="1"/>
</dbReference>
<sequence>MGYGTAEIAAALGIDQRSARRRAAGEAWPCARRQGRGGGREYQPVSLPQDVRDAILAWELKKASQAGASSVPAATAPVSTGAVPAVPASAGLPVTPAGPTSALTHAQRKVMVARLGFIREIERRVDGGMGKGEALNSLVAQSKDGTLPAHLARLVEVANDRGGAERGLSRRTLQRWQSLFALAGERALAPARVEKDLTIPPWAEAFLACWRDPQKPSVVDAYTNAFGPPHAPHAGAPSIHAVRRFLDKLTVLAREEGRRTGNAWLSLMPYVRRDTSDLTPTEIYTMDGTTMDVEVLHPDTGRPFKPEVTFVIDVATRECVGLSIALAESAAATLDALRMACLYLGIPAIVYADNGPGYQNALWTAEGLGMMDRLGSTLTHSIRCRPQGKGLMERAVKTACNVVKQFITCTHADMDRDAAKKVYKLSRKGLKNGQNILPTLREFAGQLLARIELYNATPHRALPKITDETTGKRRRLSPREYRRTFVDQGWQPCTVDASLREELFMPSETRKVSRGWIAFHDGKYFSKSLEELHGEAVEVRYDVFDASRVYVWSLDGVKICEAELDGNTTPYLPRPMREAAAEKRRKGQLKRLEAKANAIEPGAVILRPESDAPEMLSDVLVAGRDAREVRDVAAIDVTPLPATTTPADDAKRPLFMSSIHHFRWLMEHRDQCTEADEAWLARYATTPEYADLADRYAFEGIAYAPQEAAQRKAG</sequence>
<keyword evidence="4" id="KW-1185">Reference proteome</keyword>
<dbReference type="PROSITE" id="PS50994">
    <property type="entry name" value="INTEGRASE"/>
    <property type="match status" value="1"/>
</dbReference>
<dbReference type="SUPFAM" id="SSF50610">
    <property type="entry name" value="mu transposase, C-terminal domain"/>
    <property type="match status" value="1"/>
</dbReference>
<dbReference type="InterPro" id="IPR001584">
    <property type="entry name" value="Integrase_cat-core"/>
</dbReference>
<dbReference type="eggNOG" id="COG2801">
    <property type="taxonomic scope" value="Bacteria"/>
</dbReference>
<evidence type="ECO:0000313" key="4">
    <source>
        <dbReference type="Proteomes" id="UP000016587"/>
    </source>
</evidence>
<dbReference type="Gene3D" id="3.30.420.10">
    <property type="entry name" value="Ribonuclease H-like superfamily/Ribonuclease H"/>
    <property type="match status" value="1"/>
</dbReference>
<dbReference type="Gene3D" id="1.10.10.10">
    <property type="entry name" value="Winged helix-like DNA-binding domain superfamily/Winged helix DNA-binding domain"/>
    <property type="match status" value="1"/>
</dbReference>
<dbReference type="STRING" id="1121448.DGI_0917"/>
<evidence type="ECO:0000313" key="3">
    <source>
        <dbReference type="EMBL" id="AGW12806.1"/>
    </source>
</evidence>
<dbReference type="InterPro" id="IPR009004">
    <property type="entry name" value="Transposase_Mu_C"/>
</dbReference>
<dbReference type="EMBL" id="CP006585">
    <property type="protein sequence ID" value="AGW12806.1"/>
    <property type="molecule type" value="Genomic_DNA"/>
</dbReference>
<dbReference type="PROSITE" id="PS51702">
    <property type="entry name" value="HTH_MU"/>
    <property type="match status" value="1"/>
</dbReference>
<evidence type="ECO:0000259" key="1">
    <source>
        <dbReference type="PROSITE" id="PS50994"/>
    </source>
</evidence>
<name>T2G9K2_MEGG1</name>
<dbReference type="AlphaFoldDB" id="T2G9K2"/>
<dbReference type="RefSeq" id="WP_021759508.1">
    <property type="nucleotide sequence ID" value="NC_022444.1"/>
</dbReference>
<dbReference type="GO" id="GO:0003677">
    <property type="term" value="F:DNA binding"/>
    <property type="evidence" value="ECO:0007669"/>
    <property type="project" value="InterPro"/>
</dbReference>
<dbReference type="InterPro" id="IPR003314">
    <property type="entry name" value="Mu-type_HTH"/>
</dbReference>
<dbReference type="InterPro" id="IPR012337">
    <property type="entry name" value="RNaseH-like_sf"/>
</dbReference>
<dbReference type="Gene3D" id="2.30.30.130">
    <property type="entry name" value="Transposase, Mu, C-terminal"/>
    <property type="match status" value="1"/>
</dbReference>
<dbReference type="Proteomes" id="UP000016587">
    <property type="component" value="Chromosome"/>
</dbReference>
<dbReference type="HOGENOM" id="CLU_017655_0_0_7"/>
<dbReference type="InterPro" id="IPR036388">
    <property type="entry name" value="WH-like_DNA-bd_sf"/>
</dbReference>